<organism evidence="12 13">
    <name type="scientific">Maledivibacter halophilus</name>
    <dbReference type="NCBI Taxonomy" id="36842"/>
    <lineage>
        <taxon>Bacteria</taxon>
        <taxon>Bacillati</taxon>
        <taxon>Bacillota</taxon>
        <taxon>Clostridia</taxon>
        <taxon>Peptostreptococcales</taxon>
        <taxon>Caminicellaceae</taxon>
        <taxon>Maledivibacter</taxon>
    </lineage>
</organism>
<dbReference type="InterPro" id="IPR039420">
    <property type="entry name" value="WalR-like"/>
</dbReference>
<keyword evidence="6" id="KW-0804">Transcription</keyword>
<dbReference type="GO" id="GO:0000976">
    <property type="term" value="F:transcription cis-regulatory region binding"/>
    <property type="evidence" value="ECO:0007669"/>
    <property type="project" value="TreeGrafter"/>
</dbReference>
<dbReference type="RefSeq" id="WP_079492768.1">
    <property type="nucleotide sequence ID" value="NZ_FUZT01000007.1"/>
</dbReference>
<evidence type="ECO:0000256" key="1">
    <source>
        <dbReference type="ARBA" id="ARBA00018672"/>
    </source>
</evidence>
<evidence type="ECO:0000313" key="12">
    <source>
        <dbReference type="EMBL" id="SKC76984.1"/>
    </source>
</evidence>
<dbReference type="EMBL" id="FUZT01000007">
    <property type="protein sequence ID" value="SKC76984.1"/>
    <property type="molecule type" value="Genomic_DNA"/>
</dbReference>
<feature type="modified residue" description="4-aspartylphosphate" evidence="8">
    <location>
        <position position="51"/>
    </location>
</feature>
<dbReference type="PANTHER" id="PTHR48111:SF40">
    <property type="entry name" value="PHOSPHATE REGULON TRANSCRIPTIONAL REGULATORY PROTEIN PHOB"/>
    <property type="match status" value="1"/>
</dbReference>
<dbReference type="CDD" id="cd00383">
    <property type="entry name" value="trans_reg_C"/>
    <property type="match status" value="1"/>
</dbReference>
<dbReference type="GO" id="GO:0006355">
    <property type="term" value="P:regulation of DNA-templated transcription"/>
    <property type="evidence" value="ECO:0007669"/>
    <property type="project" value="InterPro"/>
</dbReference>
<keyword evidence="5 9" id="KW-0238">DNA-binding</keyword>
<feature type="domain" description="OmpR/PhoB-type" evidence="11">
    <location>
        <begin position="127"/>
        <end position="225"/>
    </location>
</feature>
<evidence type="ECO:0000256" key="2">
    <source>
        <dbReference type="ARBA" id="ARBA00022553"/>
    </source>
</evidence>
<keyword evidence="13" id="KW-1185">Reference proteome</keyword>
<dbReference type="FunFam" id="3.40.50.2300:FF:000001">
    <property type="entry name" value="DNA-binding response regulator PhoB"/>
    <property type="match status" value="1"/>
</dbReference>
<dbReference type="Proteomes" id="UP000190285">
    <property type="component" value="Unassembled WGS sequence"/>
</dbReference>
<proteinExistence type="predicted"/>
<dbReference type="SMART" id="SM00862">
    <property type="entry name" value="Trans_reg_C"/>
    <property type="match status" value="1"/>
</dbReference>
<dbReference type="InterPro" id="IPR036388">
    <property type="entry name" value="WH-like_DNA-bd_sf"/>
</dbReference>
<dbReference type="Gene3D" id="3.40.50.2300">
    <property type="match status" value="1"/>
</dbReference>
<evidence type="ECO:0000256" key="3">
    <source>
        <dbReference type="ARBA" id="ARBA00023012"/>
    </source>
</evidence>
<evidence type="ECO:0000313" key="13">
    <source>
        <dbReference type="Proteomes" id="UP000190285"/>
    </source>
</evidence>
<evidence type="ECO:0000256" key="6">
    <source>
        <dbReference type="ARBA" id="ARBA00023163"/>
    </source>
</evidence>
<dbReference type="GO" id="GO:0032993">
    <property type="term" value="C:protein-DNA complex"/>
    <property type="evidence" value="ECO:0007669"/>
    <property type="project" value="TreeGrafter"/>
</dbReference>
<name>A0A1T5LM46_9FIRM</name>
<feature type="domain" description="Response regulatory" evidence="10">
    <location>
        <begin position="2"/>
        <end position="115"/>
    </location>
</feature>
<dbReference type="Gene3D" id="1.10.10.10">
    <property type="entry name" value="Winged helix-like DNA-binding domain superfamily/Winged helix DNA-binding domain"/>
    <property type="match status" value="1"/>
</dbReference>
<evidence type="ECO:0000256" key="5">
    <source>
        <dbReference type="ARBA" id="ARBA00023125"/>
    </source>
</evidence>
<dbReference type="OrthoDB" id="9790442at2"/>
<evidence type="ECO:0000256" key="9">
    <source>
        <dbReference type="PROSITE-ProRule" id="PRU01091"/>
    </source>
</evidence>
<sequence length="225" mass="26352">MNLLIVEDEADLRELLKYHLEKVNFKIFEAEDGEKALNIINKEKINLAILDIMMPNMDGITLLKQIRKNSFIPVIFLTSKMNDLDKIKAFENGADDYIIKPFNPSDLILRVNSNLRRYYDYTNNNSKDILTLGALKLDLTRCLCIKNNNEIYLKNKEFKILEMLMKSPGRVFTTKQIYENVWGDCYLNDSNPVMVQISRIREKIEDDPKNPQYLKTIRGLGYKME</sequence>
<dbReference type="STRING" id="36842.SAMN02194393_03075"/>
<evidence type="ECO:0000256" key="8">
    <source>
        <dbReference type="PROSITE-ProRule" id="PRU00169"/>
    </source>
</evidence>
<evidence type="ECO:0000256" key="7">
    <source>
        <dbReference type="ARBA" id="ARBA00024867"/>
    </source>
</evidence>
<evidence type="ECO:0000259" key="10">
    <source>
        <dbReference type="PROSITE" id="PS50110"/>
    </source>
</evidence>
<evidence type="ECO:0000256" key="4">
    <source>
        <dbReference type="ARBA" id="ARBA00023015"/>
    </source>
</evidence>
<keyword evidence="2 8" id="KW-0597">Phosphoprotein</keyword>
<dbReference type="Gene3D" id="6.10.250.690">
    <property type="match status" value="1"/>
</dbReference>
<keyword evidence="3" id="KW-0902">Two-component regulatory system</keyword>
<dbReference type="InterPro" id="IPR001867">
    <property type="entry name" value="OmpR/PhoB-type_DNA-bd"/>
</dbReference>
<dbReference type="InterPro" id="IPR001789">
    <property type="entry name" value="Sig_transdc_resp-reg_receiver"/>
</dbReference>
<dbReference type="Pfam" id="PF00486">
    <property type="entry name" value="Trans_reg_C"/>
    <property type="match status" value="1"/>
</dbReference>
<reference evidence="13" key="1">
    <citation type="submission" date="2017-02" db="EMBL/GenBank/DDBJ databases">
        <authorList>
            <person name="Varghese N."/>
            <person name="Submissions S."/>
        </authorList>
    </citation>
    <scope>NUCLEOTIDE SEQUENCE [LARGE SCALE GENOMIC DNA]</scope>
    <source>
        <strain evidence="13">M1</strain>
    </source>
</reference>
<keyword evidence="4" id="KW-0805">Transcription regulation</keyword>
<dbReference type="GO" id="GO:0000156">
    <property type="term" value="F:phosphorelay response regulator activity"/>
    <property type="evidence" value="ECO:0007669"/>
    <property type="project" value="TreeGrafter"/>
</dbReference>
<protein>
    <recommendedName>
        <fullName evidence="1">Stage 0 sporulation protein A homolog</fullName>
    </recommendedName>
</protein>
<evidence type="ECO:0000259" key="11">
    <source>
        <dbReference type="PROSITE" id="PS51755"/>
    </source>
</evidence>
<comment type="function">
    <text evidence="7">May play the central regulatory role in sporulation. It may be an element of the effector pathway responsible for the activation of sporulation genes in response to nutritional stress. Spo0A may act in concert with spo0H (a sigma factor) to control the expression of some genes that are critical to the sporulation process.</text>
</comment>
<dbReference type="PROSITE" id="PS50110">
    <property type="entry name" value="RESPONSE_REGULATORY"/>
    <property type="match status" value="1"/>
</dbReference>
<accession>A0A1T5LM46</accession>
<dbReference type="GO" id="GO:0005829">
    <property type="term" value="C:cytosol"/>
    <property type="evidence" value="ECO:0007669"/>
    <property type="project" value="TreeGrafter"/>
</dbReference>
<feature type="DNA-binding region" description="OmpR/PhoB-type" evidence="9">
    <location>
        <begin position="127"/>
        <end position="225"/>
    </location>
</feature>
<dbReference type="SUPFAM" id="SSF52172">
    <property type="entry name" value="CheY-like"/>
    <property type="match status" value="1"/>
</dbReference>
<dbReference type="Pfam" id="PF00072">
    <property type="entry name" value="Response_reg"/>
    <property type="match status" value="1"/>
</dbReference>
<gene>
    <name evidence="12" type="ORF">SAMN02194393_03075</name>
</gene>
<dbReference type="PANTHER" id="PTHR48111">
    <property type="entry name" value="REGULATOR OF RPOS"/>
    <property type="match status" value="1"/>
</dbReference>
<dbReference type="PROSITE" id="PS51755">
    <property type="entry name" value="OMPR_PHOB"/>
    <property type="match status" value="1"/>
</dbReference>
<dbReference type="SMART" id="SM00448">
    <property type="entry name" value="REC"/>
    <property type="match status" value="1"/>
</dbReference>
<dbReference type="AlphaFoldDB" id="A0A1T5LM46"/>
<dbReference type="CDD" id="cd17574">
    <property type="entry name" value="REC_OmpR"/>
    <property type="match status" value="1"/>
</dbReference>
<dbReference type="InterPro" id="IPR011006">
    <property type="entry name" value="CheY-like_superfamily"/>
</dbReference>
<dbReference type="FunFam" id="1.10.10.10:FF:000018">
    <property type="entry name" value="DNA-binding response regulator ResD"/>
    <property type="match status" value="1"/>
</dbReference>